<evidence type="ECO:0000256" key="1">
    <source>
        <dbReference type="SAM" id="MobiDB-lite"/>
    </source>
</evidence>
<dbReference type="HOGENOM" id="CLU_2539654_0_0_0"/>
<feature type="compositionally biased region" description="Polar residues" evidence="1">
    <location>
        <begin position="67"/>
        <end position="83"/>
    </location>
</feature>
<keyword evidence="2" id="KW-1133">Transmembrane helix</keyword>
<feature type="region of interest" description="Disordered" evidence="1">
    <location>
        <begin position="63"/>
        <end position="83"/>
    </location>
</feature>
<dbReference type="STRING" id="530564.Psta_2419"/>
<dbReference type="EMBL" id="CP001848">
    <property type="protein sequence ID" value="ADB17089.1"/>
    <property type="molecule type" value="Genomic_DNA"/>
</dbReference>
<proteinExistence type="predicted"/>
<keyword evidence="4" id="KW-1185">Reference proteome</keyword>
<gene>
    <name evidence="3" type="ordered locus">Psta_2419</name>
</gene>
<organism evidence="3 4">
    <name type="scientific">Pirellula staleyi (strain ATCC 27377 / DSM 6068 / ICPB 4128)</name>
    <name type="common">Pirella staleyi</name>
    <dbReference type="NCBI Taxonomy" id="530564"/>
    <lineage>
        <taxon>Bacteria</taxon>
        <taxon>Pseudomonadati</taxon>
        <taxon>Planctomycetota</taxon>
        <taxon>Planctomycetia</taxon>
        <taxon>Pirellulales</taxon>
        <taxon>Pirellulaceae</taxon>
        <taxon>Pirellula</taxon>
    </lineage>
</organism>
<evidence type="ECO:0000313" key="3">
    <source>
        <dbReference type="EMBL" id="ADB17089.1"/>
    </source>
</evidence>
<accession>D2R4M3</accession>
<dbReference type="KEGG" id="psl:Psta_2419"/>
<protein>
    <submittedName>
        <fullName evidence="3">Uncharacterized protein</fullName>
    </submittedName>
</protein>
<evidence type="ECO:0000313" key="4">
    <source>
        <dbReference type="Proteomes" id="UP000001887"/>
    </source>
</evidence>
<dbReference type="AlphaFoldDB" id="D2R4M3"/>
<reference evidence="3 4" key="1">
    <citation type="journal article" date="2009" name="Stand. Genomic Sci.">
        <title>Complete genome sequence of Pirellula staleyi type strain (ATCC 27377).</title>
        <authorList>
            <person name="Clum A."/>
            <person name="Tindall B.J."/>
            <person name="Sikorski J."/>
            <person name="Ivanova N."/>
            <person name="Mavrommatis K."/>
            <person name="Lucas S."/>
            <person name="Glavina del Rio T."/>
            <person name="Nolan M."/>
            <person name="Chen F."/>
            <person name="Tice H."/>
            <person name="Pitluck S."/>
            <person name="Cheng J.F."/>
            <person name="Chertkov O."/>
            <person name="Brettin T."/>
            <person name="Han C."/>
            <person name="Detter J.C."/>
            <person name="Kuske C."/>
            <person name="Bruce D."/>
            <person name="Goodwin L."/>
            <person name="Ovchinikova G."/>
            <person name="Pati A."/>
            <person name="Mikhailova N."/>
            <person name="Chen A."/>
            <person name="Palaniappan K."/>
            <person name="Land M."/>
            <person name="Hauser L."/>
            <person name="Chang Y.J."/>
            <person name="Jeffries C.D."/>
            <person name="Chain P."/>
            <person name="Rohde M."/>
            <person name="Goker M."/>
            <person name="Bristow J."/>
            <person name="Eisen J.A."/>
            <person name="Markowitz V."/>
            <person name="Hugenholtz P."/>
            <person name="Kyrpides N.C."/>
            <person name="Klenk H.P."/>
            <person name="Lapidus A."/>
        </authorList>
    </citation>
    <scope>NUCLEOTIDE SEQUENCE [LARGE SCALE GENOMIC DNA]</scope>
    <source>
        <strain evidence="4">ATCC 27377 / DSM 6068 / ICPB 4128</strain>
    </source>
</reference>
<keyword evidence="2" id="KW-0472">Membrane</keyword>
<keyword evidence="2" id="KW-0812">Transmembrane</keyword>
<feature type="transmembrane region" description="Helical" evidence="2">
    <location>
        <begin position="36"/>
        <end position="53"/>
    </location>
</feature>
<dbReference type="Proteomes" id="UP000001887">
    <property type="component" value="Chromosome"/>
</dbReference>
<evidence type="ECO:0000256" key="2">
    <source>
        <dbReference type="SAM" id="Phobius"/>
    </source>
</evidence>
<sequence>MNRALTRGDGIVFLTLNLAALWLSESRGFSVMGGIPYLECFLGANAIAIVWILNRHHWRMKKPEGAETTSGSIVRDQSGSDGK</sequence>
<name>D2R4M3_PIRSD</name>